<keyword evidence="7" id="KW-1185">Reference proteome</keyword>
<dbReference type="InterPro" id="IPR017907">
    <property type="entry name" value="Znf_RING_CS"/>
</dbReference>
<dbReference type="Gene3D" id="2.30.130.40">
    <property type="entry name" value="LON domain-like"/>
    <property type="match status" value="1"/>
</dbReference>
<evidence type="ECO:0000256" key="3">
    <source>
        <dbReference type="ARBA" id="ARBA00022833"/>
    </source>
</evidence>
<dbReference type="SMART" id="SM00184">
    <property type="entry name" value="RING"/>
    <property type="match status" value="1"/>
</dbReference>
<dbReference type="Gene3D" id="3.30.40.10">
    <property type="entry name" value="Zinc/RING finger domain, C3HC4 (zinc finger)"/>
    <property type="match status" value="1"/>
</dbReference>
<dbReference type="SUPFAM" id="SSF57850">
    <property type="entry name" value="RING/U-box"/>
    <property type="match status" value="1"/>
</dbReference>
<dbReference type="InterPro" id="IPR015947">
    <property type="entry name" value="PUA-like_sf"/>
</dbReference>
<dbReference type="SUPFAM" id="SSF88697">
    <property type="entry name" value="PUA domain-like"/>
    <property type="match status" value="1"/>
</dbReference>
<dbReference type="SMART" id="SM00464">
    <property type="entry name" value="LON"/>
    <property type="match status" value="1"/>
</dbReference>
<dbReference type="PROSITE" id="PS00518">
    <property type="entry name" value="ZF_RING_1"/>
    <property type="match status" value="1"/>
</dbReference>
<organism evidence="7 8">
    <name type="scientific">Bicyclus anynana</name>
    <name type="common">Squinting bush brown butterfly</name>
    <dbReference type="NCBI Taxonomy" id="110368"/>
    <lineage>
        <taxon>Eukaryota</taxon>
        <taxon>Metazoa</taxon>
        <taxon>Ecdysozoa</taxon>
        <taxon>Arthropoda</taxon>
        <taxon>Hexapoda</taxon>
        <taxon>Insecta</taxon>
        <taxon>Pterygota</taxon>
        <taxon>Neoptera</taxon>
        <taxon>Endopterygota</taxon>
        <taxon>Lepidoptera</taxon>
        <taxon>Glossata</taxon>
        <taxon>Ditrysia</taxon>
        <taxon>Papilionoidea</taxon>
        <taxon>Nymphalidae</taxon>
        <taxon>Satyrinae</taxon>
        <taxon>Satyrini</taxon>
        <taxon>Mycalesina</taxon>
        <taxon>Bicyclus</taxon>
    </lineage>
</organism>
<dbReference type="Pfam" id="PF02190">
    <property type="entry name" value="LON_substr_bdg"/>
    <property type="match status" value="1"/>
</dbReference>
<dbReference type="PROSITE" id="PS50089">
    <property type="entry name" value="ZF_RING_2"/>
    <property type="match status" value="1"/>
</dbReference>
<evidence type="ECO:0000256" key="5">
    <source>
        <dbReference type="SAM" id="MobiDB-lite"/>
    </source>
</evidence>
<dbReference type="GeneID" id="112053469"/>
<sequence>MWQAPSLNAESSSYSSEAEEGNVSSTISDDTAENRILSSPAAALIICRIPVGMSSNIQSQRLRGHRRRTCGGSQRVRSFRMANCNTCIDTPTNHCNSQNFNQESVSRIRTQEESSYRVATKRNGGNQGGYLFEDQQDIEMDSALPNNPARGLLVSTDSAQTHPLEILSQSRLELRSSYSQTSSPVNQIDDNSNTMNERLLEPELELPLAPLIRADNACKDQFELSMKHSVPQNNSKSIIDFDDTISSPLPRKVPTLPKPTAHAQKLANSLIKLSRYLKTPNLTELCCLDCQYVPVLPVTGQCGHTRCMRCIVDNGVCPCSADAPKSLLVNTVVREIIEKMMRYIKLPRKIELGPARACGDKISLIGDGPRHSLKRRHIRPLRLSSLVNASHYFWRPRLPMTAQARYRRARHLLDAGKYLEAASHLARVAASAEPFARVARILLTQTISAVCGKRSPSPVPRQLRRAVSEQSARSWLRPSDLECVLCTGTYRNPVCTPCGHTYCRECIERSLYYKKTCALCLSSLENFNLAKTQDTVFISSILSSIDALPFPDETDVLPVVTCHVAYPGMPCPLFVFNPRYCLMVQRVLESGSRRFGMLAYTFANYGTVLEIRDCVVFEDSCCIVSTVGVSRFRVIERYEKDGCDVARIQSLTDMNLTAVEDLELPLLAVKVYSKASFWLHNMDLRIKSVREEIQTAFGSLPYDVKPEELGKTSDGPNWLWWLVAILPLNREIKFLILSTRSLLKRMLAVSRALDLVDSDLATLAASDELANQEVWLPRDS</sequence>
<proteinExistence type="predicted"/>
<feature type="domain" description="RING-type" evidence="6">
    <location>
        <begin position="483"/>
        <end position="520"/>
    </location>
</feature>
<dbReference type="RefSeq" id="XP_052746616.1">
    <property type="nucleotide sequence ID" value="XM_052890656.1"/>
</dbReference>
<keyword evidence="2 4" id="KW-0863">Zinc-finger</keyword>
<evidence type="ECO:0000256" key="4">
    <source>
        <dbReference type="PROSITE-ProRule" id="PRU00175"/>
    </source>
</evidence>
<keyword evidence="3" id="KW-0862">Zinc</keyword>
<dbReference type="InterPro" id="IPR001841">
    <property type="entry name" value="Znf_RING"/>
</dbReference>
<dbReference type="PANTHER" id="PTHR23327">
    <property type="entry name" value="RING FINGER PROTEIN 127"/>
    <property type="match status" value="1"/>
</dbReference>
<keyword evidence="1" id="KW-0479">Metal-binding</keyword>
<evidence type="ECO:0000256" key="2">
    <source>
        <dbReference type="ARBA" id="ARBA00022771"/>
    </source>
</evidence>
<protein>
    <submittedName>
        <fullName evidence="8">Uncharacterized protein LOC112053469</fullName>
    </submittedName>
</protein>
<evidence type="ECO:0000313" key="7">
    <source>
        <dbReference type="Proteomes" id="UP001652582"/>
    </source>
</evidence>
<reference evidence="8" key="1">
    <citation type="submission" date="2025-08" db="UniProtKB">
        <authorList>
            <consortium name="RefSeq"/>
        </authorList>
    </citation>
    <scope>IDENTIFICATION</scope>
</reference>
<evidence type="ECO:0000259" key="6">
    <source>
        <dbReference type="PROSITE" id="PS50089"/>
    </source>
</evidence>
<dbReference type="PANTHER" id="PTHR23327:SF42">
    <property type="entry name" value="LON PEPTIDASE N-TERMINAL DOMAIN AND RING FINGER PROTEIN C14F5.10C"/>
    <property type="match status" value="1"/>
</dbReference>
<gene>
    <name evidence="8" type="primary">LOC112053469</name>
</gene>
<evidence type="ECO:0000256" key="1">
    <source>
        <dbReference type="ARBA" id="ARBA00022723"/>
    </source>
</evidence>
<dbReference type="InterPro" id="IPR003111">
    <property type="entry name" value="Lon_prtase_N"/>
</dbReference>
<dbReference type="InterPro" id="IPR046336">
    <property type="entry name" value="Lon_prtase_N_sf"/>
</dbReference>
<dbReference type="Pfam" id="PF13920">
    <property type="entry name" value="zf-C3HC4_3"/>
    <property type="match status" value="1"/>
</dbReference>
<name>A0ABM3M556_BICAN</name>
<evidence type="ECO:0000313" key="8">
    <source>
        <dbReference type="RefSeq" id="XP_052746616.1"/>
    </source>
</evidence>
<dbReference type="Proteomes" id="UP001652582">
    <property type="component" value="Chromosome Z"/>
</dbReference>
<dbReference type="InterPro" id="IPR013083">
    <property type="entry name" value="Znf_RING/FYVE/PHD"/>
</dbReference>
<accession>A0ABM3M556</accession>
<feature type="region of interest" description="Disordered" evidence="5">
    <location>
        <begin position="1"/>
        <end position="31"/>
    </location>
</feature>